<organism evidence="2 3">
    <name type="scientific">Purpureocillium lavendulum</name>
    <dbReference type="NCBI Taxonomy" id="1247861"/>
    <lineage>
        <taxon>Eukaryota</taxon>
        <taxon>Fungi</taxon>
        <taxon>Dikarya</taxon>
        <taxon>Ascomycota</taxon>
        <taxon>Pezizomycotina</taxon>
        <taxon>Sordariomycetes</taxon>
        <taxon>Hypocreomycetidae</taxon>
        <taxon>Hypocreales</taxon>
        <taxon>Ophiocordycipitaceae</taxon>
        <taxon>Purpureocillium</taxon>
    </lineage>
</organism>
<keyword evidence="2" id="KW-0670">Pyruvate</keyword>
<evidence type="ECO:0000256" key="1">
    <source>
        <dbReference type="SAM" id="MobiDB-lite"/>
    </source>
</evidence>
<name>A0AB34G012_9HYPO</name>
<feature type="region of interest" description="Disordered" evidence="1">
    <location>
        <begin position="104"/>
        <end position="263"/>
    </location>
</feature>
<comment type="caution">
    <text evidence="2">The sequence shown here is derived from an EMBL/GenBank/DDBJ whole genome shotgun (WGS) entry which is preliminary data.</text>
</comment>
<keyword evidence="3" id="KW-1185">Reference proteome</keyword>
<dbReference type="AlphaFoldDB" id="A0AB34G012"/>
<feature type="compositionally biased region" description="Low complexity" evidence="1">
    <location>
        <begin position="1"/>
        <end position="19"/>
    </location>
</feature>
<evidence type="ECO:0000313" key="3">
    <source>
        <dbReference type="Proteomes" id="UP001163105"/>
    </source>
</evidence>
<protein>
    <submittedName>
        <fullName evidence="2">Pyruvate dehydrogenase E1 component alpha subunit</fullName>
    </submittedName>
</protein>
<accession>A0AB34G012</accession>
<feature type="region of interest" description="Disordered" evidence="1">
    <location>
        <begin position="1"/>
        <end position="21"/>
    </location>
</feature>
<feature type="compositionally biased region" description="Low complexity" evidence="1">
    <location>
        <begin position="117"/>
        <end position="139"/>
    </location>
</feature>
<proteinExistence type="predicted"/>
<feature type="compositionally biased region" description="Low complexity" evidence="1">
    <location>
        <begin position="152"/>
        <end position="199"/>
    </location>
</feature>
<gene>
    <name evidence="2" type="ORF">O9K51_03115</name>
</gene>
<feature type="compositionally biased region" description="Pro residues" evidence="1">
    <location>
        <begin position="306"/>
        <end position="322"/>
    </location>
</feature>
<feature type="region of interest" description="Disordered" evidence="1">
    <location>
        <begin position="291"/>
        <end position="322"/>
    </location>
</feature>
<reference evidence="2" key="1">
    <citation type="submission" date="2023-01" db="EMBL/GenBank/DDBJ databases">
        <title>The growth and conidiation of Purpureocillium lavendulum are regulated by nitrogen source and histone H3K14 acetylation.</title>
        <authorList>
            <person name="Tang P."/>
            <person name="Han J."/>
            <person name="Zhang C."/>
            <person name="Tang P."/>
            <person name="Qi F."/>
            <person name="Zhang K."/>
            <person name="Liang L."/>
        </authorList>
    </citation>
    <scope>NUCLEOTIDE SEQUENCE</scope>
    <source>
        <strain evidence="2">YMF1.00683</strain>
    </source>
</reference>
<feature type="compositionally biased region" description="Basic residues" evidence="1">
    <location>
        <begin position="140"/>
        <end position="151"/>
    </location>
</feature>
<evidence type="ECO:0000313" key="2">
    <source>
        <dbReference type="EMBL" id="KAJ6444719.1"/>
    </source>
</evidence>
<dbReference type="Proteomes" id="UP001163105">
    <property type="component" value="Unassembled WGS sequence"/>
</dbReference>
<sequence>MAPPSSHSDSSSSSSSISSQPGTIYRDLIQSNCQTYLGPRAELDVVSQLDATGTLWTVHVLQVSDRGKRREPVLSGSAATLQAALEELHKKSAQAVDQHVARNGFAAGSSASKKKSSPSSSASRRSSSNNNNNNNNNKPSYKRSRARRGLRRSSSSSDVVDLGDSDGSSSDSDASTASFCSSRSGSGSDTSGSSGSLGSIVDWNPPKPKTRTQHGPGAGVPFPHGGLYRPHHLSLQSRHPAPAPWPSSSLGPGNIGPGNIAPGRMPAPGPHAGARLPPGIVTQPPSAEVVYPPPASQHTRPTPGINAPPPPPPPPARMPMAPPPIPGKPPLQLHFSRQKRLLHPVVAVQPPSGVPGVGPPSLPKPKRTLVLTVEWESHGVATFVESCRPTADAVRDKVRAILLTKSDQFASARLRGPLRPDEVDRLDVTIKQIQVDGRIVNLWQTIGVLDDVSYYLDPERTSKNGSSDIAHVVVEVADPLVWDT</sequence>
<dbReference type="EMBL" id="JAQHRD010000002">
    <property type="protein sequence ID" value="KAJ6444719.1"/>
    <property type="molecule type" value="Genomic_DNA"/>
</dbReference>